<gene>
    <name evidence="1" type="ORF">HYS17_07905</name>
</gene>
<evidence type="ECO:0008006" key="3">
    <source>
        <dbReference type="Google" id="ProtNLM"/>
    </source>
</evidence>
<protein>
    <recommendedName>
        <fullName evidence="3">DUF2974 domain-containing protein</fullName>
    </recommendedName>
</protein>
<accession>A0A7T5R0U2</accession>
<sequence length="255" mass="28002">MSAASLSVFEVGSVRERFAIAGDVYENSPRKMLAGGWHRVMSSQDVPETQRGGFYGALYKRTLNGKDQYVIAFRGMDGLRDLDDVARLMLGGAPEQLKDAYKFAKEAMIQHNIDPADVEYVGHSMGGYLSKAVGLMLDSPKIYSFNGPGLFERDLKALPRQIMREFGENKADITESRVLERVLSVNSKWDPVSWLGKLTGRTVSIETEGRPHKLSSLERNFSRAAAGLSNVAPTPVASLVLPALNRGLTLAIPQV</sequence>
<evidence type="ECO:0000313" key="2">
    <source>
        <dbReference type="Proteomes" id="UP000595362"/>
    </source>
</evidence>
<dbReference type="Gene3D" id="3.40.50.1820">
    <property type="entry name" value="alpha/beta hydrolase"/>
    <property type="match status" value="1"/>
</dbReference>
<dbReference type="Proteomes" id="UP000595362">
    <property type="component" value="Chromosome"/>
</dbReference>
<evidence type="ECO:0000313" key="1">
    <source>
        <dbReference type="EMBL" id="QQG35460.1"/>
    </source>
</evidence>
<name>A0A7T5R0U2_9BACT</name>
<dbReference type="SUPFAM" id="SSF53474">
    <property type="entry name" value="alpha/beta-Hydrolases"/>
    <property type="match status" value="1"/>
</dbReference>
<dbReference type="InterPro" id="IPR029058">
    <property type="entry name" value="AB_hydrolase_fold"/>
</dbReference>
<proteinExistence type="predicted"/>
<reference evidence="1 2" key="1">
    <citation type="submission" date="2020-07" db="EMBL/GenBank/DDBJ databases">
        <title>Huge and variable diversity of episymbiotic CPR bacteria and DPANN archaea in groundwater ecosystems.</title>
        <authorList>
            <person name="He C.Y."/>
            <person name="Keren R."/>
            <person name="Whittaker M."/>
            <person name="Farag I.F."/>
            <person name="Doudna J."/>
            <person name="Cate J.H.D."/>
            <person name="Banfield J.F."/>
        </authorList>
    </citation>
    <scope>NUCLEOTIDE SEQUENCE [LARGE SCALE GENOMIC DNA]</scope>
    <source>
        <strain evidence="1">NC_groundwater_70_Ag_B-0.1um_54_66</strain>
    </source>
</reference>
<organism evidence="1 2">
    <name type="scientific">Micavibrio aeruginosavorus</name>
    <dbReference type="NCBI Taxonomy" id="349221"/>
    <lineage>
        <taxon>Bacteria</taxon>
        <taxon>Pseudomonadati</taxon>
        <taxon>Bdellovibrionota</taxon>
        <taxon>Bdellovibrionia</taxon>
        <taxon>Bdellovibrionales</taxon>
        <taxon>Pseudobdellovibrionaceae</taxon>
        <taxon>Micavibrio</taxon>
    </lineage>
</organism>
<dbReference type="EMBL" id="CP066681">
    <property type="protein sequence ID" value="QQG35460.1"/>
    <property type="molecule type" value="Genomic_DNA"/>
</dbReference>
<dbReference type="Pfam" id="PF26363">
    <property type="entry name" value="Phospholipase-like"/>
    <property type="match status" value="1"/>
</dbReference>
<dbReference type="AlphaFoldDB" id="A0A7T5R0U2"/>